<dbReference type="Pfam" id="PF13240">
    <property type="entry name" value="Zn_Ribbon_1"/>
    <property type="match status" value="1"/>
</dbReference>
<evidence type="ECO:0000256" key="1">
    <source>
        <dbReference type="SAM" id="Phobius"/>
    </source>
</evidence>
<dbReference type="AlphaFoldDB" id="A0A1H9SHV9"/>
<gene>
    <name evidence="3" type="ORF">SAMN04487884_11253</name>
</gene>
<organism evidence="3 4">
    <name type="scientific">Butyrivibrio fibrisolvens</name>
    <dbReference type="NCBI Taxonomy" id="831"/>
    <lineage>
        <taxon>Bacteria</taxon>
        <taxon>Bacillati</taxon>
        <taxon>Bacillota</taxon>
        <taxon>Clostridia</taxon>
        <taxon>Lachnospirales</taxon>
        <taxon>Lachnospiraceae</taxon>
        <taxon>Butyrivibrio</taxon>
    </lineage>
</organism>
<feature type="domain" description="Zinc-ribbon" evidence="2">
    <location>
        <begin position="3"/>
        <end position="25"/>
    </location>
</feature>
<sequence length="105" mass="11137">MIYCNHCGKELPDDSMFCNHCGSPISGNSINNAGVYNAQPQAAEKNTLAIWALVCSLLMFPVGYILGVIGVNIYTGQQNKTICKIAIAISVGILISILGGGIRIH</sequence>
<feature type="transmembrane region" description="Helical" evidence="1">
    <location>
        <begin position="85"/>
        <end position="104"/>
    </location>
</feature>
<reference evidence="3 4" key="1">
    <citation type="submission" date="2016-10" db="EMBL/GenBank/DDBJ databases">
        <authorList>
            <person name="de Groot N.N."/>
        </authorList>
    </citation>
    <scope>NUCLEOTIDE SEQUENCE [LARGE SCALE GENOMIC DNA]</scope>
    <source>
        <strain evidence="3 4">AR40</strain>
    </source>
</reference>
<keyword evidence="1" id="KW-1133">Transmembrane helix</keyword>
<dbReference type="RefSeq" id="WP_074756179.1">
    <property type="nucleotide sequence ID" value="NZ_FOGJ01000012.1"/>
</dbReference>
<keyword evidence="1" id="KW-0812">Transmembrane</keyword>
<evidence type="ECO:0000259" key="2">
    <source>
        <dbReference type="Pfam" id="PF13240"/>
    </source>
</evidence>
<accession>A0A1H9SHV9</accession>
<dbReference type="Proteomes" id="UP000182584">
    <property type="component" value="Unassembled WGS sequence"/>
</dbReference>
<name>A0A1H9SHV9_BUTFI</name>
<dbReference type="OrthoDB" id="192868at2"/>
<dbReference type="EMBL" id="FOGJ01000012">
    <property type="protein sequence ID" value="SER84620.1"/>
    <property type="molecule type" value="Genomic_DNA"/>
</dbReference>
<protein>
    <submittedName>
        <fullName evidence="3">Zinc-ribbon domain-containing protein</fullName>
    </submittedName>
</protein>
<evidence type="ECO:0000313" key="3">
    <source>
        <dbReference type="EMBL" id="SER84620.1"/>
    </source>
</evidence>
<feature type="transmembrane region" description="Helical" evidence="1">
    <location>
        <begin position="48"/>
        <end position="73"/>
    </location>
</feature>
<keyword evidence="1" id="KW-0472">Membrane</keyword>
<proteinExistence type="predicted"/>
<dbReference type="InterPro" id="IPR026870">
    <property type="entry name" value="Zinc_ribbon_dom"/>
</dbReference>
<evidence type="ECO:0000313" key="4">
    <source>
        <dbReference type="Proteomes" id="UP000182584"/>
    </source>
</evidence>